<organism evidence="5 6">
    <name type="scientific">Anaerolinea thermophila (strain DSM 14523 / JCM 11388 / NBRC 100420 / UNI-1)</name>
    <dbReference type="NCBI Taxonomy" id="926569"/>
    <lineage>
        <taxon>Bacteria</taxon>
        <taxon>Bacillati</taxon>
        <taxon>Chloroflexota</taxon>
        <taxon>Anaerolineae</taxon>
        <taxon>Anaerolineales</taxon>
        <taxon>Anaerolineaceae</taxon>
        <taxon>Anaerolinea</taxon>
    </lineage>
</organism>
<dbReference type="STRING" id="926569.ANT_30550"/>
<proteinExistence type="inferred from homology"/>
<evidence type="ECO:0000256" key="1">
    <source>
        <dbReference type="ARBA" id="ARBA00007228"/>
    </source>
</evidence>
<evidence type="ECO:0000313" key="5">
    <source>
        <dbReference type="EMBL" id="BAJ65081.1"/>
    </source>
</evidence>
<dbReference type="InterPro" id="IPR029064">
    <property type="entry name" value="Ribosomal_eL30-like_sf"/>
</dbReference>
<dbReference type="FunCoup" id="E8N2T1">
    <property type="interactions" value="330"/>
</dbReference>
<dbReference type="EMBL" id="AP012029">
    <property type="protein sequence ID" value="BAJ65081.1"/>
    <property type="molecule type" value="Genomic_DNA"/>
</dbReference>
<accession>E8N2T1</accession>
<dbReference type="AlphaFoldDB" id="E8N2T1"/>
<dbReference type="SUPFAM" id="SSF75217">
    <property type="entry name" value="alpha/beta knot"/>
    <property type="match status" value="1"/>
</dbReference>
<dbReference type="NCBIfam" id="TIGR00186">
    <property type="entry name" value="rRNA_methyl_3"/>
    <property type="match status" value="1"/>
</dbReference>
<dbReference type="OrthoDB" id="9794400at2"/>
<keyword evidence="2 5" id="KW-0489">Methyltransferase</keyword>
<sequence>MKEWICGRNAVYETLRARRRQFFRLLIASGVEEKGRIEEILALCAARRVPVSRVPRPQLDSLSESHQGVALECSGYPYAGLHDILALARQRGEPLLALGLDLIQNPQNLGTLLRSAEAVGAHGVVIPLARAAGITPAVVQASSGASEHLLVAQANLAQALETFKEEADAWVVGLEGSPESEPYDRVRLDGALVLVVGNEGEGMRPLVRRHCDVLVSLPMRGKIESLNAAVAGSIMLYKALEARSRREEAV</sequence>
<dbReference type="GO" id="GO:0005829">
    <property type="term" value="C:cytosol"/>
    <property type="evidence" value="ECO:0007669"/>
    <property type="project" value="TreeGrafter"/>
</dbReference>
<dbReference type="CDD" id="cd18103">
    <property type="entry name" value="SpoU-like_RlmB"/>
    <property type="match status" value="1"/>
</dbReference>
<dbReference type="Gene3D" id="3.40.1280.10">
    <property type="match status" value="1"/>
</dbReference>
<dbReference type="InterPro" id="IPR029028">
    <property type="entry name" value="Alpha/beta_knot_MTases"/>
</dbReference>
<dbReference type="HOGENOM" id="CLU_021322_0_1_0"/>
<evidence type="ECO:0000256" key="2">
    <source>
        <dbReference type="ARBA" id="ARBA00022603"/>
    </source>
</evidence>
<dbReference type="GO" id="GO:0006396">
    <property type="term" value="P:RNA processing"/>
    <property type="evidence" value="ECO:0007669"/>
    <property type="project" value="InterPro"/>
</dbReference>
<dbReference type="SMART" id="SM00967">
    <property type="entry name" value="SpoU_sub_bind"/>
    <property type="match status" value="1"/>
</dbReference>
<dbReference type="SUPFAM" id="SSF55315">
    <property type="entry name" value="L30e-like"/>
    <property type="match status" value="1"/>
</dbReference>
<dbReference type="RefSeq" id="WP_013561422.1">
    <property type="nucleotide sequence ID" value="NC_014960.1"/>
</dbReference>
<evidence type="ECO:0000313" key="6">
    <source>
        <dbReference type="Proteomes" id="UP000008922"/>
    </source>
</evidence>
<dbReference type="GO" id="GO:0003723">
    <property type="term" value="F:RNA binding"/>
    <property type="evidence" value="ECO:0007669"/>
    <property type="project" value="InterPro"/>
</dbReference>
<evidence type="ECO:0000259" key="4">
    <source>
        <dbReference type="SMART" id="SM00967"/>
    </source>
</evidence>
<dbReference type="GO" id="GO:0032259">
    <property type="term" value="P:methylation"/>
    <property type="evidence" value="ECO:0007669"/>
    <property type="project" value="UniProtKB-KW"/>
</dbReference>
<dbReference type="Pfam" id="PF00588">
    <property type="entry name" value="SpoU_methylase"/>
    <property type="match status" value="1"/>
</dbReference>
<dbReference type="eggNOG" id="COG0566">
    <property type="taxonomic scope" value="Bacteria"/>
</dbReference>
<name>E8N2T1_ANATU</name>
<dbReference type="PANTHER" id="PTHR46429">
    <property type="entry name" value="23S RRNA (GUANOSINE-2'-O-)-METHYLTRANSFERASE RLMB"/>
    <property type="match status" value="1"/>
</dbReference>
<dbReference type="Pfam" id="PF08032">
    <property type="entry name" value="SpoU_sub_bind"/>
    <property type="match status" value="1"/>
</dbReference>
<dbReference type="InterPro" id="IPR001537">
    <property type="entry name" value="SpoU_MeTrfase"/>
</dbReference>
<dbReference type="InterPro" id="IPR029026">
    <property type="entry name" value="tRNA_m1G_MTases_N"/>
</dbReference>
<protein>
    <submittedName>
        <fullName evidence="5">RNA methyltransferase</fullName>
        <ecNumber evidence="5">2.1.1.-</ecNumber>
    </submittedName>
</protein>
<dbReference type="InterPro" id="IPR013123">
    <property type="entry name" value="SpoU_subst-bd"/>
</dbReference>
<dbReference type="PANTHER" id="PTHR46429:SF1">
    <property type="entry name" value="23S RRNA (GUANOSINE-2'-O-)-METHYLTRANSFERASE RLMB"/>
    <property type="match status" value="1"/>
</dbReference>
<feature type="domain" description="RNA 2-O ribose methyltransferase substrate binding" evidence="4">
    <location>
        <begin position="4"/>
        <end position="79"/>
    </location>
</feature>
<evidence type="ECO:0000256" key="3">
    <source>
        <dbReference type="ARBA" id="ARBA00022679"/>
    </source>
</evidence>
<gene>
    <name evidence="5" type="ordered locus">ANT_30550</name>
</gene>
<dbReference type="KEGG" id="atm:ANT_30550"/>
<dbReference type="Proteomes" id="UP000008922">
    <property type="component" value="Chromosome"/>
</dbReference>
<reference evidence="5 6" key="1">
    <citation type="submission" date="2010-12" db="EMBL/GenBank/DDBJ databases">
        <title>Whole genome sequence of Anaerolinea thermophila UNI-1.</title>
        <authorList>
            <person name="Narita-Yamada S."/>
            <person name="Kishi E."/>
            <person name="Watanabe Y."/>
            <person name="Takasaki K."/>
            <person name="Ankai A."/>
            <person name="Oguchi A."/>
            <person name="Fukui S."/>
            <person name="Takahashi M."/>
            <person name="Yashiro I."/>
            <person name="Hosoyama A."/>
            <person name="Sekiguchi Y."/>
            <person name="Hanada S."/>
            <person name="Fujita N."/>
        </authorList>
    </citation>
    <scope>NUCLEOTIDE SEQUENCE [LARGE SCALE GENOMIC DNA]</scope>
    <source>
        <strain evidence="6">DSM 14523 / JCM 11388 / NBRC 100420 / UNI-1</strain>
    </source>
</reference>
<dbReference type="InParanoid" id="E8N2T1"/>
<dbReference type="InterPro" id="IPR004441">
    <property type="entry name" value="rRNA_MeTrfase_TrmH"/>
</dbReference>
<comment type="similarity">
    <text evidence="1">Belongs to the class IV-like SAM-binding methyltransferase superfamily. RNA methyltransferase TrmH family.</text>
</comment>
<keyword evidence="3 5" id="KW-0808">Transferase</keyword>
<dbReference type="EC" id="2.1.1.-" evidence="5"/>
<keyword evidence="6" id="KW-1185">Reference proteome</keyword>
<dbReference type="GO" id="GO:0008173">
    <property type="term" value="F:RNA methyltransferase activity"/>
    <property type="evidence" value="ECO:0007669"/>
    <property type="project" value="InterPro"/>
</dbReference>
<dbReference type="Gene3D" id="3.30.1330.30">
    <property type="match status" value="1"/>
</dbReference>